<name>A0A7Y9C731_9FLAO</name>
<gene>
    <name evidence="2" type="ORF">HZF10_17615</name>
</gene>
<accession>A0A7Y9C731</accession>
<reference evidence="2 3" key="1">
    <citation type="submission" date="2020-07" db="EMBL/GenBank/DDBJ databases">
        <authorList>
            <person name="Sun Q."/>
        </authorList>
    </citation>
    <scope>NUCLEOTIDE SEQUENCE [LARGE SCALE GENOMIC DNA]</scope>
    <source>
        <strain evidence="2 3">MAH-1</strain>
    </source>
</reference>
<keyword evidence="1" id="KW-1133">Transmembrane helix</keyword>
<evidence type="ECO:0000313" key="2">
    <source>
        <dbReference type="EMBL" id="NYA72750.1"/>
    </source>
</evidence>
<evidence type="ECO:0000313" key="3">
    <source>
        <dbReference type="Proteomes" id="UP000535020"/>
    </source>
</evidence>
<protein>
    <submittedName>
        <fullName evidence="2">Putative phage abortive infection protein</fullName>
    </submittedName>
</protein>
<feature type="transmembrane region" description="Helical" evidence="1">
    <location>
        <begin position="7"/>
        <end position="29"/>
    </location>
</feature>
<organism evidence="2 3">
    <name type="scientific">Flavobacterium agri</name>
    <dbReference type="NCBI Taxonomy" id="2743471"/>
    <lineage>
        <taxon>Bacteria</taxon>
        <taxon>Pseudomonadati</taxon>
        <taxon>Bacteroidota</taxon>
        <taxon>Flavobacteriia</taxon>
        <taxon>Flavobacteriales</taxon>
        <taxon>Flavobacteriaceae</taxon>
        <taxon>Flavobacterium</taxon>
    </lineage>
</organism>
<sequence length="345" mass="41548">MKTFDQKFWYIFVPFLLFIILILFFPYWLTRPTKVGIDFSTTGNIGDTIGGILGPFIGLAAAVLTFFAFWVQYKANEQQKLDLKIERFENKFYELLRLHQSNTEGATIKDLTGRRTFVHMFYELKFCYLICKEFYENASIHDKQNHDYQNINLMSFSYKIFFYGIGVHSEKHFIQYLSKGEKHLFNPIKDFLEKCIQDKYLEYMQKNKDAKYYTHGLPTSGIPNEKTIEFYYFPFDGHNSKLGHYYRHLFQTANFVVDQKIFNDKEKYSYLKTLRAQLSNYEQLLLYYNSLAWFDKEWRTLFTKFRMIKNIPIPLADFHLTPEENYKKEIEELDKKGICIFEWHE</sequence>
<keyword evidence="3" id="KW-1185">Reference proteome</keyword>
<evidence type="ECO:0000256" key="1">
    <source>
        <dbReference type="SAM" id="Phobius"/>
    </source>
</evidence>
<dbReference type="InterPro" id="IPR031709">
    <property type="entry name" value="PutAbiC"/>
</dbReference>
<feature type="transmembrane region" description="Helical" evidence="1">
    <location>
        <begin position="49"/>
        <end position="71"/>
    </location>
</feature>
<keyword evidence="1" id="KW-0472">Membrane</keyword>
<dbReference type="Proteomes" id="UP000535020">
    <property type="component" value="Unassembled WGS sequence"/>
</dbReference>
<dbReference type="Pfam" id="PF16872">
    <property type="entry name" value="putAbiC"/>
    <property type="match status" value="1"/>
</dbReference>
<keyword evidence="1" id="KW-0812">Transmembrane</keyword>
<dbReference type="EMBL" id="JACBJI010000016">
    <property type="protein sequence ID" value="NYA72750.1"/>
    <property type="molecule type" value="Genomic_DNA"/>
</dbReference>
<proteinExistence type="predicted"/>
<comment type="caution">
    <text evidence="2">The sequence shown here is derived from an EMBL/GenBank/DDBJ whole genome shotgun (WGS) entry which is preliminary data.</text>
</comment>
<dbReference type="AlphaFoldDB" id="A0A7Y9C731"/>